<feature type="domain" description="DSBA-like thioredoxin" evidence="1">
    <location>
        <begin position="25"/>
        <end position="144"/>
    </location>
</feature>
<dbReference type="Pfam" id="PF01323">
    <property type="entry name" value="DSBA"/>
    <property type="match status" value="1"/>
</dbReference>
<dbReference type="InterPro" id="IPR036249">
    <property type="entry name" value="Thioredoxin-like_sf"/>
</dbReference>
<sequence>MKTLSFSTVHLIVWDNVRLICALLQSLLRYQNIWPIQVNLKPFSLGTIMRSSGNKPPGLLPSKSLYMLKDLQRNNDFWKMELSPPEDFMKWIKTETSDNAMKLLLVIQKEQPQELETTSREFWKRIWMEGKPIFRREDFEKVVSMLYIWKTPWIVVHKDGEEHAFFGSDRLHLIGHLIGHEFSGGLTQFAKL</sequence>
<dbReference type="WBParaSite" id="ACAC_0001046801-mRNA-1">
    <property type="protein sequence ID" value="ACAC_0001046801-mRNA-1"/>
    <property type="gene ID" value="ACAC_0001046801"/>
</dbReference>
<dbReference type="GO" id="GO:0004364">
    <property type="term" value="F:glutathione transferase activity"/>
    <property type="evidence" value="ECO:0007669"/>
    <property type="project" value="TreeGrafter"/>
</dbReference>
<evidence type="ECO:0000313" key="3">
    <source>
        <dbReference type="WBParaSite" id="ACAC_0001046801-mRNA-1"/>
    </source>
</evidence>
<accession>A0A158PB53</accession>
<dbReference type="GO" id="GO:0004602">
    <property type="term" value="F:glutathione peroxidase activity"/>
    <property type="evidence" value="ECO:0007669"/>
    <property type="project" value="TreeGrafter"/>
</dbReference>
<reference evidence="3" key="2">
    <citation type="submission" date="2016-04" db="UniProtKB">
        <authorList>
            <consortium name="WormBaseParasite"/>
        </authorList>
    </citation>
    <scope>IDENTIFICATION</scope>
</reference>
<organism evidence="2 3">
    <name type="scientific">Angiostrongylus cantonensis</name>
    <name type="common">Rat lungworm</name>
    <dbReference type="NCBI Taxonomy" id="6313"/>
    <lineage>
        <taxon>Eukaryota</taxon>
        <taxon>Metazoa</taxon>
        <taxon>Ecdysozoa</taxon>
        <taxon>Nematoda</taxon>
        <taxon>Chromadorea</taxon>
        <taxon>Rhabditida</taxon>
        <taxon>Rhabditina</taxon>
        <taxon>Rhabditomorpha</taxon>
        <taxon>Strongyloidea</taxon>
        <taxon>Metastrongylidae</taxon>
        <taxon>Angiostrongylus</taxon>
    </lineage>
</organism>
<dbReference type="InterPro" id="IPR051924">
    <property type="entry name" value="GST_Kappa/NadH"/>
</dbReference>
<dbReference type="STRING" id="6313.A0A158PB53"/>
<dbReference type="Gene3D" id="3.40.30.10">
    <property type="entry name" value="Glutaredoxin"/>
    <property type="match status" value="2"/>
</dbReference>
<evidence type="ECO:0000313" key="2">
    <source>
        <dbReference type="Proteomes" id="UP000035642"/>
    </source>
</evidence>
<reference evidence="2" key="1">
    <citation type="submission" date="2012-09" db="EMBL/GenBank/DDBJ databases">
        <authorList>
            <person name="Martin A.A."/>
        </authorList>
    </citation>
    <scope>NUCLEOTIDE SEQUENCE</scope>
</reference>
<dbReference type="PANTHER" id="PTHR42943:SF2">
    <property type="entry name" value="GLUTATHIONE S-TRANSFERASE KAPPA 1"/>
    <property type="match status" value="1"/>
</dbReference>
<dbReference type="Proteomes" id="UP000035642">
    <property type="component" value="Unassembled WGS sequence"/>
</dbReference>
<protein>
    <submittedName>
        <fullName evidence="3">DSBA domain-containing protein</fullName>
    </submittedName>
</protein>
<dbReference type="GO" id="GO:0005777">
    <property type="term" value="C:peroxisome"/>
    <property type="evidence" value="ECO:0007669"/>
    <property type="project" value="TreeGrafter"/>
</dbReference>
<dbReference type="PANTHER" id="PTHR42943">
    <property type="entry name" value="GLUTATHIONE S-TRANSFERASE KAPPA"/>
    <property type="match status" value="1"/>
</dbReference>
<keyword evidence="2" id="KW-1185">Reference proteome</keyword>
<evidence type="ECO:0000259" key="1">
    <source>
        <dbReference type="Pfam" id="PF01323"/>
    </source>
</evidence>
<proteinExistence type="predicted"/>
<dbReference type="InterPro" id="IPR001853">
    <property type="entry name" value="DSBA-like_thioredoxin_dom"/>
</dbReference>
<dbReference type="AlphaFoldDB" id="A0A158PB53"/>
<dbReference type="GO" id="GO:0006749">
    <property type="term" value="P:glutathione metabolic process"/>
    <property type="evidence" value="ECO:0007669"/>
    <property type="project" value="TreeGrafter"/>
</dbReference>
<dbReference type="SUPFAM" id="SSF52833">
    <property type="entry name" value="Thioredoxin-like"/>
    <property type="match status" value="1"/>
</dbReference>
<dbReference type="GO" id="GO:0005739">
    <property type="term" value="C:mitochondrion"/>
    <property type="evidence" value="ECO:0007669"/>
    <property type="project" value="TreeGrafter"/>
</dbReference>
<name>A0A158PB53_ANGCA</name>